<gene>
    <name evidence="2" type="ORF">SSLN_LOCUS18930</name>
</gene>
<proteinExistence type="predicted"/>
<accession>A0A3P7DFI5</accession>
<evidence type="ECO:0000313" key="2">
    <source>
        <dbReference type="EMBL" id="VDM05316.1"/>
    </source>
</evidence>
<protein>
    <submittedName>
        <fullName evidence="2">Uncharacterized protein</fullName>
    </submittedName>
</protein>
<sequence>MGVLDGFREILGSSERPWVLQADFTRRYQIPGESLNDFQQAIGLFGRKAFPKLDAKAQNTWVLERIVAGIRGPQIRKVLLRDWPSTPEKALALAREEEVLQAACEQPPWSLFSVPAVRPHSSHDASTQTPWQPCSCGSSSRQNNWNRPLTRRPNKPQASRTI</sequence>
<dbReference type="EMBL" id="UYSU01045730">
    <property type="protein sequence ID" value="VDM05316.1"/>
    <property type="molecule type" value="Genomic_DNA"/>
</dbReference>
<dbReference type="AlphaFoldDB" id="A0A3P7DFI5"/>
<organism evidence="2 3">
    <name type="scientific">Schistocephalus solidus</name>
    <name type="common">Tapeworm</name>
    <dbReference type="NCBI Taxonomy" id="70667"/>
    <lineage>
        <taxon>Eukaryota</taxon>
        <taxon>Metazoa</taxon>
        <taxon>Spiralia</taxon>
        <taxon>Lophotrochozoa</taxon>
        <taxon>Platyhelminthes</taxon>
        <taxon>Cestoda</taxon>
        <taxon>Eucestoda</taxon>
        <taxon>Diphyllobothriidea</taxon>
        <taxon>Diphyllobothriidae</taxon>
        <taxon>Schistocephalus</taxon>
    </lineage>
</organism>
<dbReference type="Proteomes" id="UP000275846">
    <property type="component" value="Unassembled WGS sequence"/>
</dbReference>
<name>A0A3P7DFI5_SCHSO</name>
<evidence type="ECO:0000256" key="1">
    <source>
        <dbReference type="SAM" id="MobiDB-lite"/>
    </source>
</evidence>
<feature type="region of interest" description="Disordered" evidence="1">
    <location>
        <begin position="116"/>
        <end position="162"/>
    </location>
</feature>
<dbReference type="OrthoDB" id="6277121at2759"/>
<evidence type="ECO:0000313" key="3">
    <source>
        <dbReference type="Proteomes" id="UP000275846"/>
    </source>
</evidence>
<feature type="compositionally biased region" description="Polar residues" evidence="1">
    <location>
        <begin position="124"/>
        <end position="147"/>
    </location>
</feature>
<reference evidence="2 3" key="1">
    <citation type="submission" date="2018-11" db="EMBL/GenBank/DDBJ databases">
        <authorList>
            <consortium name="Pathogen Informatics"/>
        </authorList>
    </citation>
    <scope>NUCLEOTIDE SEQUENCE [LARGE SCALE GENOMIC DNA]</scope>
    <source>
        <strain evidence="2 3">NST_G2</strain>
    </source>
</reference>
<keyword evidence="3" id="KW-1185">Reference proteome</keyword>
<dbReference type="STRING" id="70667.A0A3P7DFI5"/>